<evidence type="ECO:0000313" key="2">
    <source>
        <dbReference type="EMBL" id="BCN32075.1"/>
    </source>
</evidence>
<reference evidence="2 3" key="1">
    <citation type="submission" date="2020-11" db="EMBL/GenBank/DDBJ databases">
        <title>Draft genome sequencing of a Lachnospiraceae strain isolated from anoxic soil subjected to BSD treatment.</title>
        <authorList>
            <person name="Uek A."/>
            <person name="Tonouchi A."/>
        </authorList>
    </citation>
    <scope>NUCLEOTIDE SEQUENCE [LARGE SCALE GENOMIC DNA]</scope>
    <source>
        <strain evidence="2 3">TB5</strain>
    </source>
</reference>
<evidence type="ECO:0000313" key="3">
    <source>
        <dbReference type="Proteomes" id="UP000595897"/>
    </source>
</evidence>
<dbReference type="InterPro" id="IPR052345">
    <property type="entry name" value="Rad_response_metalloprotease"/>
</dbReference>
<accession>A0A7R7EP04</accession>
<dbReference type="Gene3D" id="1.10.10.2910">
    <property type="match status" value="1"/>
</dbReference>
<feature type="domain" description="IrrE N-terminal-like" evidence="1">
    <location>
        <begin position="39"/>
        <end position="160"/>
    </location>
</feature>
<name>A0A7R7EP04_9FIRM</name>
<organism evidence="2 3">
    <name type="scientific">Anaeromicropila herbilytica</name>
    <dbReference type="NCBI Taxonomy" id="2785025"/>
    <lineage>
        <taxon>Bacteria</taxon>
        <taxon>Bacillati</taxon>
        <taxon>Bacillota</taxon>
        <taxon>Clostridia</taxon>
        <taxon>Lachnospirales</taxon>
        <taxon>Lachnospiraceae</taxon>
        <taxon>Anaeromicropila</taxon>
    </lineage>
</organism>
<sequence length="193" mass="22587">MTIRGYIGSNQLEKLVYFKLKSLGITEDDYPLDPYLLIEKENIMLQFSPFDDDNIRGMLVHGPNISGILINSNRNDASKRFIAAHELSHYWFHPHESRTVCFEHYKETTRGIEWQANHAAAYALMPSKILKEAYAYCEGDIPFLCDYFGVSKDSITYRIKELGLKKKQHRYQIHDDNDLVLNFLENEWLYGDI</sequence>
<dbReference type="PANTHER" id="PTHR43236">
    <property type="entry name" value="ANTITOXIN HIGA1"/>
    <property type="match status" value="1"/>
</dbReference>
<dbReference type="Pfam" id="PF06114">
    <property type="entry name" value="Peptidase_M78"/>
    <property type="match status" value="1"/>
</dbReference>
<dbReference type="EMBL" id="AP024169">
    <property type="protein sequence ID" value="BCN32075.1"/>
    <property type="molecule type" value="Genomic_DNA"/>
</dbReference>
<dbReference type="Proteomes" id="UP000595897">
    <property type="component" value="Chromosome"/>
</dbReference>
<keyword evidence="3" id="KW-1185">Reference proteome</keyword>
<dbReference type="InterPro" id="IPR010359">
    <property type="entry name" value="IrrE_HExxH"/>
</dbReference>
<dbReference type="KEGG" id="ahb:bsdtb5_33700"/>
<evidence type="ECO:0000259" key="1">
    <source>
        <dbReference type="Pfam" id="PF06114"/>
    </source>
</evidence>
<dbReference type="PANTHER" id="PTHR43236:SF1">
    <property type="entry name" value="BLL7220 PROTEIN"/>
    <property type="match status" value="1"/>
</dbReference>
<dbReference type="RefSeq" id="WP_271713156.1">
    <property type="nucleotide sequence ID" value="NZ_AP024169.1"/>
</dbReference>
<gene>
    <name evidence="2" type="ORF">bsdtb5_33700</name>
</gene>
<proteinExistence type="predicted"/>
<protein>
    <recommendedName>
        <fullName evidence="1">IrrE N-terminal-like domain-containing protein</fullName>
    </recommendedName>
</protein>
<dbReference type="AlphaFoldDB" id="A0A7R7EP04"/>